<gene>
    <name evidence="1" type="ORF">OVA965_LOCUS31048</name>
    <name evidence="2" type="ORF">TMI583_LOCUS31868</name>
</gene>
<dbReference type="EMBL" id="CAJOBA010044654">
    <property type="protein sequence ID" value="CAF4166868.1"/>
    <property type="molecule type" value="Genomic_DNA"/>
</dbReference>
<reference evidence="2" key="1">
    <citation type="submission" date="2021-02" db="EMBL/GenBank/DDBJ databases">
        <authorList>
            <person name="Nowell W R."/>
        </authorList>
    </citation>
    <scope>NUCLEOTIDE SEQUENCE</scope>
</reference>
<proteinExistence type="predicted"/>
<accession>A0A8S2RGG5</accession>
<sequence length="161" mass="19096">FVTSAQFDYIKKLKENVDQNEAIIQLDFAENFTLDVQNEVQKESEEFSMIERKDTKYLRSVFFVNDVNKEDFVIVEYDSNWWLAQILELNELTQELHVLFLHPRGPQLKFAFPNRRDELLIPVTSVVAALREQPKKTGRRDQKYELSVLQMNDINTVFESF</sequence>
<name>A0A8S2RGG5_9BILA</name>
<dbReference type="Proteomes" id="UP000682733">
    <property type="component" value="Unassembled WGS sequence"/>
</dbReference>
<dbReference type="AlphaFoldDB" id="A0A8S2RGG5"/>
<dbReference type="Proteomes" id="UP000677228">
    <property type="component" value="Unassembled WGS sequence"/>
</dbReference>
<dbReference type="EMBL" id="CAJNOK010023011">
    <property type="protein sequence ID" value="CAF1356717.1"/>
    <property type="molecule type" value="Genomic_DNA"/>
</dbReference>
<evidence type="ECO:0000313" key="3">
    <source>
        <dbReference type="Proteomes" id="UP000682733"/>
    </source>
</evidence>
<protein>
    <submittedName>
        <fullName evidence="2">Uncharacterized protein</fullName>
    </submittedName>
</protein>
<comment type="caution">
    <text evidence="2">The sequence shown here is derived from an EMBL/GenBank/DDBJ whole genome shotgun (WGS) entry which is preliminary data.</text>
</comment>
<evidence type="ECO:0000313" key="2">
    <source>
        <dbReference type="EMBL" id="CAF4166868.1"/>
    </source>
</evidence>
<organism evidence="2 3">
    <name type="scientific">Didymodactylos carnosus</name>
    <dbReference type="NCBI Taxonomy" id="1234261"/>
    <lineage>
        <taxon>Eukaryota</taxon>
        <taxon>Metazoa</taxon>
        <taxon>Spiralia</taxon>
        <taxon>Gnathifera</taxon>
        <taxon>Rotifera</taxon>
        <taxon>Eurotatoria</taxon>
        <taxon>Bdelloidea</taxon>
        <taxon>Philodinida</taxon>
        <taxon>Philodinidae</taxon>
        <taxon>Didymodactylos</taxon>
    </lineage>
</organism>
<evidence type="ECO:0000313" key="1">
    <source>
        <dbReference type="EMBL" id="CAF1356717.1"/>
    </source>
</evidence>
<feature type="non-terminal residue" evidence="2">
    <location>
        <position position="1"/>
    </location>
</feature>